<dbReference type="Proteomes" id="UP000653156">
    <property type="component" value="Chromosome"/>
</dbReference>
<keyword evidence="3" id="KW-1185">Reference proteome</keyword>
<dbReference type="KEGG" id="ptes:JQU52_06345"/>
<gene>
    <name evidence="2" type="ORF">JQU52_06345</name>
</gene>
<dbReference type="SUPFAM" id="SSF101738">
    <property type="entry name" value="SspB-like"/>
    <property type="match status" value="1"/>
</dbReference>
<reference evidence="2" key="1">
    <citation type="submission" date="2021-02" db="EMBL/GenBank/DDBJ databases">
        <title>Neisseriaceae sp. 26B isolated from the cloaca of a Common Toad-headed Turtle (Mesoclemmys nasuta).</title>
        <authorList>
            <person name="Spergser J."/>
            <person name="Busse H.-J."/>
        </authorList>
    </citation>
    <scope>NUCLEOTIDE SEQUENCE</scope>
    <source>
        <strain evidence="2">26B</strain>
    </source>
</reference>
<dbReference type="Pfam" id="PF04386">
    <property type="entry name" value="SspB"/>
    <property type="match status" value="1"/>
</dbReference>
<dbReference type="InterPro" id="IPR036760">
    <property type="entry name" value="SspB-like_sf"/>
</dbReference>
<dbReference type="EMBL" id="CP069798">
    <property type="protein sequence ID" value="QRQ82989.1"/>
    <property type="molecule type" value="Genomic_DNA"/>
</dbReference>
<organism evidence="2 3">
    <name type="scientific">Paralysiella testudinis</name>
    <dbReference type="NCBI Taxonomy" id="2809020"/>
    <lineage>
        <taxon>Bacteria</taxon>
        <taxon>Pseudomonadati</taxon>
        <taxon>Pseudomonadota</taxon>
        <taxon>Betaproteobacteria</taxon>
        <taxon>Neisseriales</taxon>
        <taxon>Neisseriaceae</taxon>
        <taxon>Paralysiella</taxon>
    </lineage>
</organism>
<dbReference type="InterPro" id="IPR007481">
    <property type="entry name" value="SspB"/>
</dbReference>
<feature type="compositionally biased region" description="Low complexity" evidence="1">
    <location>
        <begin position="119"/>
        <end position="139"/>
    </location>
</feature>
<feature type="region of interest" description="Disordered" evidence="1">
    <location>
        <begin position="114"/>
        <end position="158"/>
    </location>
</feature>
<evidence type="ECO:0000313" key="3">
    <source>
        <dbReference type="Proteomes" id="UP000653156"/>
    </source>
</evidence>
<feature type="compositionally biased region" description="Basic residues" evidence="1">
    <location>
        <begin position="147"/>
        <end position="158"/>
    </location>
</feature>
<dbReference type="GO" id="GO:0006508">
    <property type="term" value="P:proteolysis"/>
    <property type="evidence" value="ECO:0007669"/>
    <property type="project" value="UniProtKB-KW"/>
</dbReference>
<dbReference type="RefSeq" id="WP_230340286.1">
    <property type="nucleotide sequence ID" value="NZ_CP069798.1"/>
</dbReference>
<dbReference type="PANTHER" id="PTHR37486:SF1">
    <property type="entry name" value="STRINGENT STARVATION PROTEIN B"/>
    <property type="match status" value="1"/>
</dbReference>
<evidence type="ECO:0000313" key="2">
    <source>
        <dbReference type="EMBL" id="QRQ82989.1"/>
    </source>
</evidence>
<dbReference type="GO" id="GO:0008233">
    <property type="term" value="F:peptidase activity"/>
    <property type="evidence" value="ECO:0007669"/>
    <property type="project" value="UniProtKB-KW"/>
</dbReference>
<dbReference type="NCBIfam" id="NF008769">
    <property type="entry name" value="PRK11798.2-5"/>
    <property type="match status" value="1"/>
</dbReference>
<protein>
    <submittedName>
        <fullName evidence="2">ClpXP protease specificity-enhancing factor</fullName>
    </submittedName>
</protein>
<keyword evidence="2" id="KW-0378">Hydrolase</keyword>
<keyword evidence="2" id="KW-0645">Protease</keyword>
<dbReference type="PIRSF" id="PIRSF005276">
    <property type="entry name" value="SspB"/>
    <property type="match status" value="1"/>
</dbReference>
<dbReference type="Gene3D" id="2.30.30.220">
    <property type="entry name" value="SspB-like"/>
    <property type="match status" value="1"/>
</dbReference>
<dbReference type="AlphaFoldDB" id="A0A892ZQB1"/>
<name>A0A892ZQB1_9NEIS</name>
<accession>A0A892ZQB1</accession>
<proteinExistence type="predicted"/>
<dbReference type="PANTHER" id="PTHR37486">
    <property type="entry name" value="STRINGENT STARVATION PROTEIN B"/>
    <property type="match status" value="1"/>
</dbReference>
<evidence type="ECO:0000256" key="1">
    <source>
        <dbReference type="SAM" id="MobiDB-lite"/>
    </source>
</evidence>
<sequence>MSELSTKPYLLRALYEWCLDSGHTPHIAVWVNEHTRVPMQFVRDNEIVLNIGPNASHKLVIDNEWVHFSARFGGVSEEVWIPVGHVVSLFARESGEGMGFEVEPWAPAATLTLSTEGVTADSEPAAAPAAETDTNTAPPSAEETKPKGKGKKGLKLVK</sequence>